<keyword evidence="7" id="KW-0106">Calcium</keyword>
<dbReference type="InterPro" id="IPR017853">
    <property type="entry name" value="GH"/>
</dbReference>
<dbReference type="EMBL" id="FOET01000007">
    <property type="protein sequence ID" value="SEQ37394.1"/>
    <property type="molecule type" value="Genomic_DNA"/>
</dbReference>
<dbReference type="Gene3D" id="3.40.50.1700">
    <property type="entry name" value="Glycoside hydrolase family 3 C-terminal domain"/>
    <property type="match status" value="1"/>
</dbReference>
<dbReference type="Pfam" id="PF03425">
    <property type="entry name" value="CBM_11"/>
    <property type="match status" value="1"/>
</dbReference>
<keyword evidence="8 9" id="KW-0326">Glycosidase</keyword>
<dbReference type="PANTHER" id="PTHR30620">
    <property type="entry name" value="PERIPLASMIC BETA-GLUCOSIDASE-RELATED"/>
    <property type="match status" value="1"/>
</dbReference>
<keyword evidence="6 9" id="KW-0378">Hydrolase</keyword>
<evidence type="ECO:0000256" key="1">
    <source>
        <dbReference type="ARBA" id="ARBA00000448"/>
    </source>
</evidence>
<dbReference type="STRING" id="403935.SAMN05216481_10715"/>
<dbReference type="Pfam" id="PF01915">
    <property type="entry name" value="Glyco_hydro_3_C"/>
    <property type="match status" value="1"/>
</dbReference>
<dbReference type="InterPro" id="IPR002772">
    <property type="entry name" value="Glyco_hydro_3_C"/>
</dbReference>
<dbReference type="InterPro" id="IPR019800">
    <property type="entry name" value="Glyco_hydro_3_AS"/>
</dbReference>
<evidence type="ECO:0000313" key="16">
    <source>
        <dbReference type="EMBL" id="SEQ37394.1"/>
    </source>
</evidence>
<evidence type="ECO:0000256" key="10">
    <source>
        <dbReference type="SAM" id="MobiDB-lite"/>
    </source>
</evidence>
<dbReference type="SUPFAM" id="SSF141072">
    <property type="entry name" value="CalX-like"/>
    <property type="match status" value="1"/>
</dbReference>
<evidence type="ECO:0000256" key="6">
    <source>
        <dbReference type="ARBA" id="ARBA00022801"/>
    </source>
</evidence>
<name>A0A1H9FHJ6_9ACTN</name>
<feature type="region of interest" description="Disordered" evidence="10">
    <location>
        <begin position="1"/>
        <end position="22"/>
    </location>
</feature>
<dbReference type="Gene3D" id="2.60.120.430">
    <property type="entry name" value="Galactose-binding lectin"/>
    <property type="match status" value="1"/>
</dbReference>
<feature type="signal peptide" evidence="11">
    <location>
        <begin position="1"/>
        <end position="45"/>
    </location>
</feature>
<evidence type="ECO:0000259" key="14">
    <source>
        <dbReference type="Pfam" id="PF03160"/>
    </source>
</evidence>
<evidence type="ECO:0000256" key="3">
    <source>
        <dbReference type="ARBA" id="ARBA00012744"/>
    </source>
</evidence>
<dbReference type="GO" id="GO:0008422">
    <property type="term" value="F:beta-glucosidase activity"/>
    <property type="evidence" value="ECO:0007669"/>
    <property type="project" value="UniProtKB-EC"/>
</dbReference>
<dbReference type="GO" id="GO:0030245">
    <property type="term" value="P:cellulose catabolic process"/>
    <property type="evidence" value="ECO:0007669"/>
    <property type="project" value="InterPro"/>
</dbReference>
<dbReference type="PANTHER" id="PTHR30620:SF16">
    <property type="entry name" value="LYSOSOMAL BETA GLUCOSIDASE"/>
    <property type="match status" value="1"/>
</dbReference>
<dbReference type="Pfam" id="PF00933">
    <property type="entry name" value="Glyco_hydro_3"/>
    <property type="match status" value="1"/>
</dbReference>
<evidence type="ECO:0000256" key="11">
    <source>
        <dbReference type="SAM" id="SignalP"/>
    </source>
</evidence>
<keyword evidence="4 11" id="KW-0732">Signal</keyword>
<comment type="similarity">
    <text evidence="2 9">Belongs to the glycosyl hydrolase 3 family.</text>
</comment>
<evidence type="ECO:0000256" key="7">
    <source>
        <dbReference type="ARBA" id="ARBA00022837"/>
    </source>
</evidence>
<evidence type="ECO:0000259" key="12">
    <source>
        <dbReference type="Pfam" id="PF00933"/>
    </source>
</evidence>
<evidence type="ECO:0000256" key="9">
    <source>
        <dbReference type="RuleBase" id="RU361161"/>
    </source>
</evidence>
<feature type="domain" description="Calx-beta" evidence="14">
    <location>
        <begin position="230"/>
        <end position="289"/>
    </location>
</feature>
<dbReference type="Gene3D" id="2.60.40.2030">
    <property type="match status" value="1"/>
</dbReference>
<accession>A0A1H9FHJ6</accession>
<feature type="domain" description="Glycoside hydrolase family 3 C-terminal" evidence="13">
    <location>
        <begin position="730"/>
        <end position="930"/>
    </location>
</feature>
<dbReference type="EC" id="3.2.1.21" evidence="3"/>
<dbReference type="InterPro" id="IPR038081">
    <property type="entry name" value="CalX-like_sf"/>
</dbReference>
<dbReference type="InterPro" id="IPR001764">
    <property type="entry name" value="Glyco_hydro_3_N"/>
</dbReference>
<dbReference type="InterPro" id="IPR036962">
    <property type="entry name" value="Glyco_hydro_3_N_sf"/>
</dbReference>
<reference evidence="16 17" key="1">
    <citation type="submission" date="2016-10" db="EMBL/GenBank/DDBJ databases">
        <authorList>
            <person name="de Groot N.N."/>
        </authorList>
    </citation>
    <scope>NUCLEOTIDE SEQUENCE [LARGE SCALE GENOMIC DNA]</scope>
    <source>
        <strain evidence="16 17">CGMCC 4.3519</strain>
    </source>
</reference>
<feature type="domain" description="Glycoside hydrolase family 3 N-terminal" evidence="12">
    <location>
        <begin position="359"/>
        <end position="691"/>
    </location>
</feature>
<proteinExistence type="inferred from homology"/>
<evidence type="ECO:0000259" key="15">
    <source>
        <dbReference type="Pfam" id="PF03425"/>
    </source>
</evidence>
<dbReference type="SUPFAM" id="SSF52279">
    <property type="entry name" value="Beta-D-glucan exohydrolase, C-terminal domain"/>
    <property type="match status" value="1"/>
</dbReference>
<dbReference type="Pfam" id="PF03160">
    <property type="entry name" value="Calx-beta"/>
    <property type="match status" value="1"/>
</dbReference>
<dbReference type="RefSeq" id="WP_093659614.1">
    <property type="nucleotide sequence ID" value="NZ_FOET01000007.1"/>
</dbReference>
<dbReference type="PRINTS" id="PR00133">
    <property type="entry name" value="GLHYDRLASE3"/>
</dbReference>
<gene>
    <name evidence="16" type="ORF">SAMN05216481_10715</name>
</gene>
<evidence type="ECO:0000256" key="8">
    <source>
        <dbReference type="ARBA" id="ARBA00023295"/>
    </source>
</evidence>
<sequence length="1061" mass="112706">MGQPLHTGPDPRGGGRRRRRRRTAAGTLGALLALLASGLTPTASAAAQDRVLDDFDNAVPGPIGTYGSTPEDTPKLSQVAAEARPGANAFNRAMRVEYDITAWGGFDHALSGAEDWSGHEGFSFWVKGTGSGERVQFEVKDGGPNAGQAELWAGYFTDDTDGWKQVRTPFEDFVRRPDYQPAGAPDDGVLDLTRMWGYAVNLPTASGTLEFDQVELYGVGGVRARVATDRPVYTVGHGGTATVKVSVGTTGDVPLAEPVTVTYGTGEGTAEPGEDYTPVEGTLTFPAGTPSGTAKTFTVDTERSAEPATAKTIPITLSVDGGRAPDDPPTVVIDAHGLPYQNPRLPVHKRVKDLLSRMTLDEKIGQMTQAERGALEAQDHIASYELGSLLSGGGSNPAPNTPEAWADMVDGFQLRARQTRLQIPLIYGVDAVHGHNNVVGATVFPHNTGLGAARDPKLVEDTAHATAREVRATGVPWNFSPCLCVSRDERWGRAYEAFSEDPALVTRLATAVEGYQGRADGRDLKDADRVLATAKHYVGDGGTEFGSSTTGTYTIDQGVTRTTREELETVHIAPFVEAVDEGVGTVMPSFSSVDFLGDGEGPVKMHAHADLITDVLKGDLGFDGFVISDWQAIDQIPGDYASDVRTSVNAGLDMIMVPYDYKGFTSTLREQVDSGAVPMARIDDAVTRILTKKFQLGLFEKPYADRTHLDSVGSGPHRELARRAAADSQVLLKNDGNLLPLSGDEKLYVAGSNADDIGNQAGGWTISWQGSSGDITEGTTILEGIRQVAPDASVTFSEDASAPTGGHRAGIVVVGETPYAEGVGDVGNGHDLELSEADRKAIDTVCGAMDCAVLVVSGRPQIITDQLGDIDALVASWLPGTEGTGVADTLFGERPFTGRLPVSWPRSAAQVPVNVGDASYDPLYPYGWGLRTDSARDRLEDVRDELRDRRDIASRVAAVHLRHALKRSNFRADGAVRNADAVLKPLARAAALLEKSKADSYLQADELASVARDIAQTALLKAGDGAPAKAAARTADADHALASGDYAEAIRHLTEAHRLTR</sequence>
<dbReference type="SUPFAM" id="SSF51445">
    <property type="entry name" value="(Trans)glycosidases"/>
    <property type="match status" value="1"/>
</dbReference>
<keyword evidence="17" id="KW-1185">Reference proteome</keyword>
<evidence type="ECO:0000256" key="5">
    <source>
        <dbReference type="ARBA" id="ARBA00022737"/>
    </source>
</evidence>
<comment type="catalytic activity">
    <reaction evidence="1">
        <text>Hydrolysis of terminal, non-reducing beta-D-glucosyl residues with release of beta-D-glucose.</text>
        <dbReference type="EC" id="3.2.1.21"/>
    </reaction>
</comment>
<evidence type="ECO:0000313" key="17">
    <source>
        <dbReference type="Proteomes" id="UP000199055"/>
    </source>
</evidence>
<dbReference type="AlphaFoldDB" id="A0A1H9FHJ6"/>
<dbReference type="InterPro" id="IPR036881">
    <property type="entry name" value="Glyco_hydro_3_C_sf"/>
</dbReference>
<evidence type="ECO:0000256" key="2">
    <source>
        <dbReference type="ARBA" id="ARBA00005336"/>
    </source>
</evidence>
<dbReference type="Proteomes" id="UP000199055">
    <property type="component" value="Unassembled WGS sequence"/>
</dbReference>
<keyword evidence="5" id="KW-0677">Repeat</keyword>
<feature type="domain" description="CBM11" evidence="15">
    <location>
        <begin position="41"/>
        <end position="218"/>
    </location>
</feature>
<dbReference type="GO" id="GO:0008810">
    <property type="term" value="F:cellulase activity"/>
    <property type="evidence" value="ECO:0007669"/>
    <property type="project" value="InterPro"/>
</dbReference>
<dbReference type="GO" id="GO:0016020">
    <property type="term" value="C:membrane"/>
    <property type="evidence" value="ECO:0007669"/>
    <property type="project" value="InterPro"/>
</dbReference>
<dbReference type="InterPro" id="IPR005087">
    <property type="entry name" value="CBM11"/>
</dbReference>
<dbReference type="GO" id="GO:0007154">
    <property type="term" value="P:cell communication"/>
    <property type="evidence" value="ECO:0007669"/>
    <property type="project" value="InterPro"/>
</dbReference>
<organism evidence="16 17">
    <name type="scientific">Streptomyces radiopugnans</name>
    <dbReference type="NCBI Taxonomy" id="403935"/>
    <lineage>
        <taxon>Bacteria</taxon>
        <taxon>Bacillati</taxon>
        <taxon>Actinomycetota</taxon>
        <taxon>Actinomycetes</taxon>
        <taxon>Kitasatosporales</taxon>
        <taxon>Streptomycetaceae</taxon>
        <taxon>Streptomyces</taxon>
    </lineage>
</organism>
<feature type="chain" id="PRO_5011588429" description="beta-glucosidase" evidence="11">
    <location>
        <begin position="46"/>
        <end position="1061"/>
    </location>
</feature>
<dbReference type="SUPFAM" id="SSF49785">
    <property type="entry name" value="Galactose-binding domain-like"/>
    <property type="match status" value="1"/>
</dbReference>
<dbReference type="PROSITE" id="PS00775">
    <property type="entry name" value="GLYCOSYL_HYDROL_F3"/>
    <property type="match status" value="1"/>
</dbReference>
<dbReference type="InterPro" id="IPR051915">
    <property type="entry name" value="Cellulose_Degrad_GH3"/>
</dbReference>
<dbReference type="Gene3D" id="3.20.20.300">
    <property type="entry name" value="Glycoside hydrolase, family 3, N-terminal domain"/>
    <property type="match status" value="1"/>
</dbReference>
<evidence type="ECO:0000256" key="4">
    <source>
        <dbReference type="ARBA" id="ARBA00022729"/>
    </source>
</evidence>
<protein>
    <recommendedName>
        <fullName evidence="3">beta-glucosidase</fullName>
        <ecNumber evidence="3">3.2.1.21</ecNumber>
    </recommendedName>
</protein>
<evidence type="ECO:0000259" key="13">
    <source>
        <dbReference type="Pfam" id="PF01915"/>
    </source>
</evidence>
<dbReference type="InterPro" id="IPR008979">
    <property type="entry name" value="Galactose-bd-like_sf"/>
</dbReference>
<dbReference type="InterPro" id="IPR003644">
    <property type="entry name" value="Calx_beta"/>
</dbReference>